<evidence type="ECO:0000313" key="8">
    <source>
        <dbReference type="Proteomes" id="UP000306628"/>
    </source>
</evidence>
<dbReference type="Pfam" id="PF10589">
    <property type="entry name" value="NADH_4Fe-4S"/>
    <property type="match status" value="1"/>
</dbReference>
<dbReference type="Gene3D" id="1.20.1440.230">
    <property type="entry name" value="NADH-ubiquinone oxidoreductase 51kDa subunit, iron-sulphur binding domain"/>
    <property type="match status" value="1"/>
</dbReference>
<evidence type="ECO:0000256" key="1">
    <source>
        <dbReference type="ARBA" id="ARBA00007523"/>
    </source>
</evidence>
<dbReference type="Gene3D" id="3.40.30.10">
    <property type="entry name" value="Glutaredoxin"/>
    <property type="match status" value="1"/>
</dbReference>
<comment type="caution">
    <text evidence="7">The sequence shown here is derived from an EMBL/GenBank/DDBJ whole genome shotgun (WGS) entry which is preliminary data.</text>
</comment>
<dbReference type="InterPro" id="IPR011538">
    <property type="entry name" value="Nuo51_FMN-bd"/>
</dbReference>
<proteinExistence type="inferred from homology"/>
<dbReference type="GO" id="GO:0016491">
    <property type="term" value="F:oxidoreductase activity"/>
    <property type="evidence" value="ECO:0007669"/>
    <property type="project" value="InterPro"/>
</dbReference>
<dbReference type="AlphaFoldDB" id="A0A5S4GYG6"/>
<reference evidence="7 8" key="1">
    <citation type="submission" date="2019-05" db="EMBL/GenBank/DDBJ databases">
        <title>Draft genome sequence of Nonomuraea zeae DSM 100528.</title>
        <authorList>
            <person name="Saricaoglu S."/>
            <person name="Isik K."/>
        </authorList>
    </citation>
    <scope>NUCLEOTIDE SEQUENCE [LARGE SCALE GENOMIC DNA]</scope>
    <source>
        <strain evidence="7 8">DSM 100528</strain>
    </source>
</reference>
<keyword evidence="5" id="KW-0411">Iron-sulfur</keyword>
<organism evidence="7 8">
    <name type="scientific">Nonomuraea zeae</name>
    <dbReference type="NCBI Taxonomy" id="1642303"/>
    <lineage>
        <taxon>Bacteria</taxon>
        <taxon>Bacillati</taxon>
        <taxon>Actinomycetota</taxon>
        <taxon>Actinomycetes</taxon>
        <taxon>Streptosporangiales</taxon>
        <taxon>Streptosporangiaceae</taxon>
        <taxon>Nonomuraea</taxon>
    </lineage>
</organism>
<dbReference type="PROSITE" id="PS00645">
    <property type="entry name" value="COMPLEX1_51K_2"/>
    <property type="match status" value="1"/>
</dbReference>
<gene>
    <name evidence="7" type="ORF">ETD85_07925</name>
</gene>
<evidence type="ECO:0000256" key="2">
    <source>
        <dbReference type="ARBA" id="ARBA00022485"/>
    </source>
</evidence>
<evidence type="ECO:0000313" key="7">
    <source>
        <dbReference type="EMBL" id="TMR37504.1"/>
    </source>
</evidence>
<dbReference type="PANTHER" id="PTHR43578">
    <property type="entry name" value="NADH-QUINONE OXIDOREDUCTASE SUBUNIT F"/>
    <property type="match status" value="1"/>
</dbReference>
<dbReference type="SUPFAM" id="SSF140490">
    <property type="entry name" value="Nqo1C-terminal domain-like"/>
    <property type="match status" value="1"/>
</dbReference>
<dbReference type="InterPro" id="IPR037207">
    <property type="entry name" value="Nuop51_4Fe4S-bd_sf"/>
</dbReference>
<evidence type="ECO:0000256" key="4">
    <source>
        <dbReference type="ARBA" id="ARBA00023004"/>
    </source>
</evidence>
<keyword evidence="2" id="KW-0004">4Fe-4S</keyword>
<keyword evidence="4" id="KW-0408">Iron</keyword>
<dbReference type="SUPFAM" id="SSF142019">
    <property type="entry name" value="Nqo1 FMN-binding domain-like"/>
    <property type="match status" value="1"/>
</dbReference>
<dbReference type="Pfam" id="PF01257">
    <property type="entry name" value="2Fe-2S_thioredx"/>
    <property type="match status" value="1"/>
</dbReference>
<keyword evidence="3" id="KW-0479">Metal-binding</keyword>
<keyword evidence="8" id="KW-1185">Reference proteome</keyword>
<dbReference type="GO" id="GO:0051539">
    <property type="term" value="F:4 iron, 4 sulfur cluster binding"/>
    <property type="evidence" value="ECO:0007669"/>
    <property type="project" value="UniProtKB-KW"/>
</dbReference>
<dbReference type="GO" id="GO:0008137">
    <property type="term" value="F:NADH dehydrogenase (ubiquinone) activity"/>
    <property type="evidence" value="ECO:0007669"/>
    <property type="project" value="InterPro"/>
</dbReference>
<evidence type="ECO:0000256" key="3">
    <source>
        <dbReference type="ARBA" id="ARBA00022723"/>
    </source>
</evidence>
<dbReference type="GO" id="GO:0046872">
    <property type="term" value="F:metal ion binding"/>
    <property type="evidence" value="ECO:0007669"/>
    <property type="project" value="UniProtKB-KW"/>
</dbReference>
<feature type="domain" description="NADH-ubiquinone oxidoreductase 51kDa subunit iron-sulphur binding" evidence="6">
    <location>
        <begin position="477"/>
        <end position="522"/>
    </location>
</feature>
<dbReference type="InterPro" id="IPR001949">
    <property type="entry name" value="NADH-UbQ_OxRdtase_51kDa_CS"/>
</dbReference>
<protein>
    <submittedName>
        <fullName evidence="7">Protein disulfide oxidoreductase</fullName>
    </submittedName>
</protein>
<dbReference type="PANTHER" id="PTHR43578:SF3">
    <property type="entry name" value="NADH-QUINONE OXIDOREDUCTASE SUBUNIT F"/>
    <property type="match status" value="1"/>
</dbReference>
<comment type="similarity">
    <text evidence="1">Belongs to the complex I 51 kDa subunit family.</text>
</comment>
<accession>A0A5S4GYG6</accession>
<dbReference type="InterPro" id="IPR019575">
    <property type="entry name" value="Nuop51_4Fe4S-bd"/>
</dbReference>
<dbReference type="InterPro" id="IPR002023">
    <property type="entry name" value="NuoE-like"/>
</dbReference>
<dbReference type="SUPFAM" id="SSF142984">
    <property type="entry name" value="Nqo1 middle domain-like"/>
    <property type="match status" value="1"/>
</dbReference>
<dbReference type="SUPFAM" id="SSF52833">
    <property type="entry name" value="Thioredoxin-like"/>
    <property type="match status" value="1"/>
</dbReference>
<evidence type="ECO:0000256" key="5">
    <source>
        <dbReference type="ARBA" id="ARBA00023014"/>
    </source>
</evidence>
<dbReference type="Proteomes" id="UP000306628">
    <property type="component" value="Unassembled WGS sequence"/>
</dbReference>
<dbReference type="EMBL" id="VCKX01000016">
    <property type="protein sequence ID" value="TMR37504.1"/>
    <property type="molecule type" value="Genomic_DNA"/>
</dbReference>
<name>A0A5S4GYG6_9ACTN</name>
<dbReference type="RefSeq" id="WP_138688953.1">
    <property type="nucleotide sequence ID" value="NZ_JBHSAZ010000089.1"/>
</dbReference>
<dbReference type="Gene3D" id="3.40.50.11540">
    <property type="entry name" value="NADH-ubiquinone oxidoreductase 51kDa subunit"/>
    <property type="match status" value="1"/>
</dbReference>
<sequence length="558" mass="57533">MGSGSRFDAFRALAERRGRPGARLLDSLSEAARAGRGAAAAWAPEVAQRFGLPAAAGLGPATFYADLAAPRGRRHVRVCTAAACFAAEAGRHVREVEAALGVAADHVGADGAVSLQSVRCLGYCYAGPACLDGDTPCTGPALAGQLTGRAEPHAPPIPAADATGAPVVLAGVAGGEDAWEAWPGILRTRTPEQVLAEVAASGLRGRGGAGFPVAAKWAAAGGSPDTVVVANGDEGDPGSYADRLLMEADPDRVLEGLALACYASGGHRGVVLVRSEYPQALARMRVAVEQARAAGHLGRRIHGTGVDLDVEVVAGSGSYVAGEETALVAGLEGGRGCARPRPPFPTRQGLWDAPTVVNNVETLAAVPWIVERGGDAYAARGTSSETGTKLVCLSERFARPGCYEVELGTPVRRIVDELGGGLREGSDLSVVQVGGPLGGFLPAGELDVPLSEADLAARGAALGHAGLVAFDQRIEPEEVLRHVWEFAAAESCGACSPCRVGSRRGLEIIQDGTQAREEYARLLRVMSEASLCAFGRRVPAAVRSLARAYGDRLAGWDR</sequence>
<dbReference type="OrthoDB" id="9805533at2"/>
<dbReference type="Gene3D" id="3.10.20.600">
    <property type="match status" value="1"/>
</dbReference>
<evidence type="ECO:0000259" key="6">
    <source>
        <dbReference type="SMART" id="SM00928"/>
    </source>
</evidence>
<dbReference type="SMART" id="SM00928">
    <property type="entry name" value="NADH_4Fe-4S"/>
    <property type="match status" value="1"/>
</dbReference>
<dbReference type="PROSITE" id="PS01099">
    <property type="entry name" value="COMPLEX1_24K"/>
    <property type="match status" value="1"/>
</dbReference>
<dbReference type="InterPro" id="IPR037225">
    <property type="entry name" value="Nuo51_FMN-bd_sf"/>
</dbReference>
<dbReference type="GO" id="GO:0010181">
    <property type="term" value="F:FMN binding"/>
    <property type="evidence" value="ECO:0007669"/>
    <property type="project" value="InterPro"/>
</dbReference>
<dbReference type="InterPro" id="IPR036249">
    <property type="entry name" value="Thioredoxin-like_sf"/>
</dbReference>
<dbReference type="Pfam" id="PF01512">
    <property type="entry name" value="Complex1_51K"/>
    <property type="match status" value="1"/>
</dbReference>